<proteinExistence type="predicted"/>
<feature type="signal peptide" evidence="1">
    <location>
        <begin position="1"/>
        <end position="19"/>
    </location>
</feature>
<keyword evidence="4" id="KW-1185">Reference proteome</keyword>
<dbReference type="Proteomes" id="UP001284537">
    <property type="component" value="Unassembled WGS sequence"/>
</dbReference>
<dbReference type="Gene3D" id="1.20.1270.180">
    <property type="match status" value="1"/>
</dbReference>
<gene>
    <name evidence="3" type="ORF">QLH52_00850</name>
</gene>
<evidence type="ECO:0000313" key="3">
    <source>
        <dbReference type="EMBL" id="MDX8125819.1"/>
    </source>
</evidence>
<keyword evidence="1" id="KW-0732">Signal</keyword>
<dbReference type="InterPro" id="IPR009739">
    <property type="entry name" value="LprI-like_N"/>
</dbReference>
<evidence type="ECO:0000259" key="2">
    <source>
        <dbReference type="Pfam" id="PF07007"/>
    </source>
</evidence>
<name>A0ABU4UAK9_9GAMM</name>
<sequence length="123" mass="13701">MRALFFASLLFSYSRILLAESNCVVPNAHYEDIACAIEAFNSVEGQLNHTYKALFESMGSEDRAKLKEAQLAWVQFRDADTAFAYASSGEEGSLGALISTNHKLDITLERIKQLKGFAMDRTN</sequence>
<feature type="chain" id="PRO_5047534272" evidence="1">
    <location>
        <begin position="20"/>
        <end position="123"/>
    </location>
</feature>
<evidence type="ECO:0000256" key="1">
    <source>
        <dbReference type="SAM" id="SignalP"/>
    </source>
</evidence>
<accession>A0ABU4UAK9</accession>
<comment type="caution">
    <text evidence="3">The sequence shown here is derived from an EMBL/GenBank/DDBJ whole genome shotgun (WGS) entry which is preliminary data.</text>
</comment>
<reference evidence="3 4" key="1">
    <citation type="submission" date="2023-11" db="EMBL/GenBank/DDBJ databases">
        <authorList>
            <person name="Ouyang M.-Y."/>
        </authorList>
    </citation>
    <scope>NUCLEOTIDE SEQUENCE [LARGE SCALE GENOMIC DNA]</scope>
    <source>
        <strain evidence="3 4">OY6</strain>
    </source>
</reference>
<dbReference type="EMBL" id="JAXARY010000001">
    <property type="protein sequence ID" value="MDX8125819.1"/>
    <property type="molecule type" value="Genomic_DNA"/>
</dbReference>
<evidence type="ECO:0000313" key="4">
    <source>
        <dbReference type="Proteomes" id="UP001284537"/>
    </source>
</evidence>
<protein>
    <submittedName>
        <fullName evidence="3">Lysozyme inhibitor LprI family protein</fullName>
    </submittedName>
</protein>
<dbReference type="RefSeq" id="WP_319960237.1">
    <property type="nucleotide sequence ID" value="NZ_JAXARY010000001.1"/>
</dbReference>
<organism evidence="3 4">
    <name type="scientific">Methylomonas defluvii</name>
    <dbReference type="NCBI Taxonomy" id="3045149"/>
    <lineage>
        <taxon>Bacteria</taxon>
        <taxon>Pseudomonadati</taxon>
        <taxon>Pseudomonadota</taxon>
        <taxon>Gammaproteobacteria</taxon>
        <taxon>Methylococcales</taxon>
        <taxon>Methylococcaceae</taxon>
        <taxon>Methylomonas</taxon>
    </lineage>
</organism>
<feature type="domain" description="Lysozyme inhibitor LprI-like N-terminal" evidence="2">
    <location>
        <begin position="32"/>
        <end position="114"/>
    </location>
</feature>
<dbReference type="Pfam" id="PF07007">
    <property type="entry name" value="LprI"/>
    <property type="match status" value="1"/>
</dbReference>